<evidence type="ECO:0000313" key="3">
    <source>
        <dbReference type="Proteomes" id="UP001271007"/>
    </source>
</evidence>
<evidence type="ECO:0000256" key="1">
    <source>
        <dbReference type="SAM" id="MobiDB-lite"/>
    </source>
</evidence>
<protein>
    <submittedName>
        <fullName evidence="2">Uncharacterized protein</fullName>
    </submittedName>
</protein>
<sequence>MATPESSPAAKKQKTGPNEDAIARCGFDPPTLLDMKEIYEKPPSRVGVTD</sequence>
<keyword evidence="3" id="KW-1185">Reference proteome</keyword>
<comment type="caution">
    <text evidence="2">The sequence shown here is derived from an EMBL/GenBank/DDBJ whole genome shotgun (WGS) entry which is preliminary data.</text>
</comment>
<evidence type="ECO:0000313" key="2">
    <source>
        <dbReference type="EMBL" id="KAK3052424.1"/>
    </source>
</evidence>
<dbReference type="EMBL" id="JAWDJX010000021">
    <property type="protein sequence ID" value="KAK3052424.1"/>
    <property type="molecule type" value="Genomic_DNA"/>
</dbReference>
<proteinExistence type="predicted"/>
<organism evidence="2 3">
    <name type="scientific">Extremus antarcticus</name>
    <dbReference type="NCBI Taxonomy" id="702011"/>
    <lineage>
        <taxon>Eukaryota</taxon>
        <taxon>Fungi</taxon>
        <taxon>Dikarya</taxon>
        <taxon>Ascomycota</taxon>
        <taxon>Pezizomycotina</taxon>
        <taxon>Dothideomycetes</taxon>
        <taxon>Dothideomycetidae</taxon>
        <taxon>Mycosphaerellales</taxon>
        <taxon>Extremaceae</taxon>
        <taxon>Extremus</taxon>
    </lineage>
</organism>
<dbReference type="Proteomes" id="UP001271007">
    <property type="component" value="Unassembled WGS sequence"/>
</dbReference>
<accession>A0AAJ0DLA5</accession>
<feature type="compositionally biased region" description="Basic and acidic residues" evidence="1">
    <location>
        <begin position="34"/>
        <end position="43"/>
    </location>
</feature>
<name>A0AAJ0DLA5_9PEZI</name>
<gene>
    <name evidence="2" type="ORF">LTR09_006634</name>
</gene>
<reference evidence="2" key="1">
    <citation type="submission" date="2023-04" db="EMBL/GenBank/DDBJ databases">
        <title>Black Yeasts Isolated from many extreme environments.</title>
        <authorList>
            <person name="Coleine C."/>
            <person name="Stajich J.E."/>
            <person name="Selbmann L."/>
        </authorList>
    </citation>
    <scope>NUCLEOTIDE SEQUENCE</scope>
    <source>
        <strain evidence="2">CCFEE 5312</strain>
    </source>
</reference>
<dbReference type="AlphaFoldDB" id="A0AAJ0DLA5"/>
<feature type="region of interest" description="Disordered" evidence="1">
    <location>
        <begin position="1"/>
        <end position="50"/>
    </location>
</feature>